<dbReference type="FunFam" id="3.30.40.10:FF:000038">
    <property type="entry name" value="E3 ubiquitin-protein ligase listerin"/>
    <property type="match status" value="1"/>
</dbReference>
<comment type="subunit">
    <text evidence="15">Component of the ribosome quality control complex (RQC).</text>
</comment>
<evidence type="ECO:0000256" key="2">
    <source>
        <dbReference type="ARBA" id="ARBA00004514"/>
    </source>
</evidence>
<dbReference type="Proteomes" id="UP000504607">
    <property type="component" value="Chromosome 5"/>
</dbReference>
<keyword evidence="7" id="KW-0963">Cytoplasm</keyword>
<dbReference type="UniPathway" id="UPA00143"/>
<evidence type="ECO:0000313" key="18">
    <source>
        <dbReference type="Proteomes" id="UP000504607"/>
    </source>
</evidence>
<dbReference type="Pfam" id="PF13639">
    <property type="entry name" value="zf-RING_2"/>
    <property type="match status" value="1"/>
</dbReference>
<evidence type="ECO:0000256" key="13">
    <source>
        <dbReference type="ARBA" id="ARBA00022833"/>
    </source>
</evidence>
<keyword evidence="12 15" id="KW-0833">Ubl conjugation pathway</keyword>
<dbReference type="KEGG" id="egu:105044771"/>
<feature type="compositionally biased region" description="Basic and acidic residues" evidence="16">
    <location>
        <begin position="1"/>
        <end position="10"/>
    </location>
</feature>
<evidence type="ECO:0000256" key="3">
    <source>
        <dbReference type="ARBA" id="ARBA00004906"/>
    </source>
</evidence>
<keyword evidence="18" id="KW-1185">Reference proteome</keyword>
<dbReference type="SMART" id="SM00744">
    <property type="entry name" value="RINGv"/>
    <property type="match status" value="1"/>
</dbReference>
<dbReference type="InParanoid" id="A0A6I9R5P9"/>
<comment type="similarity">
    <text evidence="4 15">Belongs to the LTN1 family.</text>
</comment>
<keyword evidence="11 14" id="KW-0863">Zinc-finger</keyword>
<keyword evidence="9 15" id="KW-0479">Metal-binding</keyword>
<proteinExistence type="inferred from homology"/>
<dbReference type="Pfam" id="PF22958">
    <property type="entry name" value="Ltn1_1st"/>
    <property type="match status" value="1"/>
</dbReference>
<dbReference type="InterPro" id="IPR054478">
    <property type="entry name" value="LTN1_UBC"/>
</dbReference>
<dbReference type="SUPFAM" id="SSF48371">
    <property type="entry name" value="ARM repeat"/>
    <property type="match status" value="1"/>
</dbReference>
<dbReference type="GO" id="GO:0043023">
    <property type="term" value="F:ribosomal large subunit binding"/>
    <property type="evidence" value="ECO:0007669"/>
    <property type="project" value="TreeGrafter"/>
</dbReference>
<dbReference type="Gene3D" id="1.25.10.10">
    <property type="entry name" value="Leucine-rich Repeat Variant"/>
    <property type="match status" value="1"/>
</dbReference>
<dbReference type="Pfam" id="PF22999">
    <property type="entry name" value="LTN1_E3_ligase_6th"/>
    <property type="match status" value="1"/>
</dbReference>
<dbReference type="PROSITE" id="PS50089">
    <property type="entry name" value="ZF_RING_2"/>
    <property type="match status" value="1"/>
</dbReference>
<feature type="region of interest" description="Disordered" evidence="16">
    <location>
        <begin position="1"/>
        <end position="20"/>
    </location>
</feature>
<dbReference type="SUPFAM" id="SSF57850">
    <property type="entry name" value="RING/U-box"/>
    <property type="match status" value="1"/>
</dbReference>
<evidence type="ECO:0000256" key="4">
    <source>
        <dbReference type="ARBA" id="ARBA00007997"/>
    </source>
</evidence>
<dbReference type="InterPro" id="IPR011989">
    <property type="entry name" value="ARM-like"/>
</dbReference>
<keyword evidence="8 15" id="KW-0808">Transferase</keyword>
<dbReference type="GeneID" id="105044771"/>
<evidence type="ECO:0000256" key="7">
    <source>
        <dbReference type="ARBA" id="ARBA00022490"/>
    </source>
</evidence>
<dbReference type="InterPro" id="IPR039804">
    <property type="entry name" value="RING-CH-C4HC3_LTN1"/>
</dbReference>
<feature type="domain" description="RING-type" evidence="17">
    <location>
        <begin position="1892"/>
        <end position="1939"/>
    </location>
</feature>
<organism evidence="18 19">
    <name type="scientific">Elaeis guineensis var. tenera</name>
    <name type="common">Oil palm</name>
    <dbReference type="NCBI Taxonomy" id="51953"/>
    <lineage>
        <taxon>Eukaryota</taxon>
        <taxon>Viridiplantae</taxon>
        <taxon>Streptophyta</taxon>
        <taxon>Embryophyta</taxon>
        <taxon>Tracheophyta</taxon>
        <taxon>Spermatophyta</taxon>
        <taxon>Magnoliopsida</taxon>
        <taxon>Liliopsida</taxon>
        <taxon>Arecaceae</taxon>
        <taxon>Arecoideae</taxon>
        <taxon>Cocoseae</taxon>
        <taxon>Elaeidinae</taxon>
        <taxon>Elaeis</taxon>
    </lineage>
</organism>
<evidence type="ECO:0000256" key="15">
    <source>
        <dbReference type="RuleBase" id="RU367090"/>
    </source>
</evidence>
<keyword evidence="13 15" id="KW-0862">Zinc</keyword>
<evidence type="ECO:0000256" key="1">
    <source>
        <dbReference type="ARBA" id="ARBA00000900"/>
    </source>
</evidence>
<dbReference type="GO" id="GO:0072344">
    <property type="term" value="P:rescue of stalled ribosome"/>
    <property type="evidence" value="ECO:0007669"/>
    <property type="project" value="UniProtKB-UniRule"/>
</dbReference>
<dbReference type="InterPro" id="IPR011016">
    <property type="entry name" value="Znf_RING-CH"/>
</dbReference>
<dbReference type="InterPro" id="IPR001841">
    <property type="entry name" value="Znf_RING"/>
</dbReference>
<reference evidence="19" key="1">
    <citation type="submission" date="2025-08" db="UniProtKB">
        <authorList>
            <consortium name="RefSeq"/>
        </authorList>
    </citation>
    <scope>IDENTIFICATION</scope>
</reference>
<dbReference type="RefSeq" id="XP_010921079.1">
    <property type="nucleotide sequence ID" value="XM_010922777.3"/>
</dbReference>
<evidence type="ECO:0000259" key="17">
    <source>
        <dbReference type="PROSITE" id="PS50089"/>
    </source>
</evidence>
<dbReference type="SMART" id="SM00184">
    <property type="entry name" value="RING"/>
    <property type="match status" value="1"/>
</dbReference>
<evidence type="ECO:0000256" key="10">
    <source>
        <dbReference type="ARBA" id="ARBA00022737"/>
    </source>
</evidence>
<dbReference type="GO" id="GO:1990112">
    <property type="term" value="C:RQC complex"/>
    <property type="evidence" value="ECO:0007669"/>
    <property type="project" value="UniProtKB-UniRule"/>
</dbReference>
<dbReference type="InterPro" id="IPR054476">
    <property type="entry name" value="Ltn1_N"/>
</dbReference>
<dbReference type="OrthoDB" id="6108at2759"/>
<dbReference type="GO" id="GO:0016567">
    <property type="term" value="P:protein ubiquitination"/>
    <property type="evidence" value="ECO:0007669"/>
    <property type="project" value="UniProtKB-UniPathway"/>
</dbReference>
<dbReference type="PANTHER" id="PTHR12389:SF0">
    <property type="entry name" value="E3 UBIQUITIN-PROTEIN LIGASE LISTERIN"/>
    <property type="match status" value="1"/>
</dbReference>
<evidence type="ECO:0000256" key="5">
    <source>
        <dbReference type="ARBA" id="ARBA00012483"/>
    </source>
</evidence>
<evidence type="ECO:0000256" key="8">
    <source>
        <dbReference type="ARBA" id="ARBA00022679"/>
    </source>
</evidence>
<dbReference type="InterPro" id="IPR039795">
    <property type="entry name" value="LTN1/Rkr1"/>
</dbReference>
<gene>
    <name evidence="19" type="primary">LOC105044771</name>
</gene>
<evidence type="ECO:0000256" key="12">
    <source>
        <dbReference type="ARBA" id="ARBA00022786"/>
    </source>
</evidence>
<dbReference type="GO" id="GO:0008270">
    <property type="term" value="F:zinc ion binding"/>
    <property type="evidence" value="ECO:0007669"/>
    <property type="project" value="UniProtKB-KW"/>
</dbReference>
<dbReference type="InterPro" id="IPR016024">
    <property type="entry name" value="ARM-type_fold"/>
</dbReference>
<dbReference type="PANTHER" id="PTHR12389">
    <property type="entry name" value="ZINC FINGER PROTEIN 294"/>
    <property type="match status" value="1"/>
</dbReference>
<dbReference type="GO" id="GO:0061630">
    <property type="term" value="F:ubiquitin protein ligase activity"/>
    <property type="evidence" value="ECO:0007669"/>
    <property type="project" value="UniProtKB-UniRule"/>
</dbReference>
<dbReference type="GO" id="GO:1990116">
    <property type="term" value="P:ribosome-associated ubiquitin-dependent protein catabolic process"/>
    <property type="evidence" value="ECO:0007669"/>
    <property type="project" value="UniProtKB-UniRule"/>
</dbReference>
<dbReference type="InterPro" id="IPR013083">
    <property type="entry name" value="Znf_RING/FYVE/PHD"/>
</dbReference>
<comment type="subcellular location">
    <subcellularLocation>
        <location evidence="2">Cytoplasm</location>
        <location evidence="2">Cytosol</location>
    </subcellularLocation>
</comment>
<protein>
    <recommendedName>
        <fullName evidence="6 15">E3 ubiquitin-protein ligase listerin</fullName>
        <ecNumber evidence="5 15">2.3.2.27</ecNumber>
    </recommendedName>
    <alternativeName>
        <fullName evidence="15">RING-type E3 ubiquitin transferase listerin</fullName>
    </alternativeName>
</protein>
<evidence type="ECO:0000256" key="9">
    <source>
        <dbReference type="ARBA" id="ARBA00022723"/>
    </source>
</evidence>
<evidence type="ECO:0000256" key="11">
    <source>
        <dbReference type="ARBA" id="ARBA00022771"/>
    </source>
</evidence>
<dbReference type="EC" id="2.3.2.27" evidence="5 15"/>
<dbReference type="FunCoup" id="A0A6I9R5P9">
    <property type="interactions" value="3093"/>
</dbReference>
<evidence type="ECO:0000256" key="14">
    <source>
        <dbReference type="PROSITE-ProRule" id="PRU00175"/>
    </source>
</evidence>
<accession>A0A6I9R5P9</accession>
<name>A0A6I9R5P9_ELAGV</name>
<comment type="pathway">
    <text evidence="3 15">Protein modification; protein ubiquitination.</text>
</comment>
<dbReference type="InterPro" id="IPR054477">
    <property type="entry name" value="LTN1_E3_ligase_6th"/>
</dbReference>
<sequence>MGKQKGEGGRSKNRPSSSSLAASLLPAGVSSVGFGGYLGRSRIESSSPAEESTPFWDVDSEVAQHLKRLGRKDPTTKLKALTALSMLFKQKSAEEIVQIVPQWAFEYKRLLHDYNREVRRATHDTMANLVTAIRRGLAPHLKSLMGPWWFSQFDPNPEVSQAARRSLEAAFPAAERRLDALMLCVNEIFLYLDENLKLTPQAMSDKATPIDELEDMHHRVISSSLLAVATLVDILLGVKLESHDDENVNPEQKLVSKARRATIFSAENMFSVHKYFLEFLKSKNPAIRSSSYSVLTSFIKHIPHAFNEGNMKMLSPAILGAFQEKDASCHSSMWDMILLFSRKFSGGWSHCNVQKVVLNRLWHFLRNGCYGSQKISYPAMILFLESIPPEAVVWEQFIFDFFHNLWAGRNQLHSSAADTLALFNAVKECFLWELYDASRYSAAGDRLNHLPVKLVNEILVGLLWHDYLSLVSLKTRDEKLEKCDGLAEDGSRLSHERSQHMLNACYPTTYVQELGKCIIGILSDMSLKESDLLNLFCTSFQKDCLEVIQEGDRLLKFHENLDRIVNFFRLLDQHALQKGQTWPLHCLARPLVTKSFPVMKSMDSPDVVSLLSVLVEIFGPVTIFSYGGQTTDERDVESKMKDFLQMFNDDFIPWCFHGYSHSSNSKLDLLIALVQDECFCEQWCSILTYATKLEDFSVSESSDNFNHIELLAILIEKVRQRISSKKLGHLQKNGSLPENWRHNLLDSVATFVACHSVSEVGHAKFLRAVLGGAIEDDQICFLSKEAQTIIFKGILKNLSLILSTSPFHWAKFSCSLLLSDGSMDFSHIQEPSSIIQFERARFAFEVLEGSIFCLKLLDEDCTLISSILAALFIIDWECSMTSHLGDDSSESCKHDADAKTSVSASRDVVNNNSEEQASAKLALGSSMHAFRRKISTSFWRSLSSSITSRLGNILVQTIKCAVFETTDLSVNSVSALCSEWFLSMLEVICHGHTELQMLLDQMLSESRSWPLWVAPLFHDGTRTADMQVKTVDMSTNDLRHHQFIAFVDKIISSLGVGKVIAGVPEMHISTASPTSELVSCFSSCSRAWLAAELLCTWNWKAGCASDSFLPSLSKYAESETSSSVINVVSSVVNILLDGALVHGAFSQWISFNAWTVSDDDIENIQDPFLRALISLLSTLFIKDKIWGKSEADVFFEHVLGKLFITTTVNRPCLRILPFVLGVIIRPLLESSEFNEAKKDVSLVTARDDLVSKNILSWLETALSFPSLGSGQTGQQDLEEWIQVVISCYPLSVVGSIGKFKVELLRDIGYPERHLLLSLFRRQRCCYDACTTSNQMSSAASSNEGSFTLMLVQMIQAKLTAVSVGYCWQEFDEDDWNFVLDKSHKWIESSVCLMEEIAENIDDAVINCPATEDLELIKRKLEIAVQALDPLQMHISHTAVIILCLLFQLDELHVADNVEVLQSIRLGKWAYIKDRTVASILRLFFAAGVAEAIASSCGGEASSIVASSRLAYSQFWGLVASFVINSPDHVKNAAVQSMELWALSKGSVSSLYAILFSSRPIYSLQFAAYSLLSSEPISHLSLVKEGCLDGNAIANQESDLSHSVESSVEESFCLRDEIACVIQKPAAELFEMDLVAQDRVNVFLAWALLLSYLHSLPSSSTARERLIQYIQDSVSSTIIDCIFQHVPMKLGASNVKKKDVELAVETSKAANAAKHAISTCSLFVYVESLWPVGTERMASLSGAIYGMIIRLLPSYVRNWFTSLRDRSFSSAVEYFTKAWCSPPLLLDELSQVKETVTADENFSVSVNRTAYEIIATYKKEETGMDLVICLPSCYPLRPVDVECTRSLGISEVKQRKWLLSLTAFVRNQNGAIAEAIRIWKSNFDKEFEGVEECPICYSIIHTTNHSLPRLACKTCKHKFHSACLYKWFSTSHKSTCPLCQTPF</sequence>
<dbReference type="GO" id="GO:0005829">
    <property type="term" value="C:cytosol"/>
    <property type="evidence" value="ECO:0007669"/>
    <property type="project" value="UniProtKB-SubCell"/>
</dbReference>
<evidence type="ECO:0000256" key="16">
    <source>
        <dbReference type="SAM" id="MobiDB-lite"/>
    </source>
</evidence>
<dbReference type="Pfam" id="PF23009">
    <property type="entry name" value="UBC_like"/>
    <property type="match status" value="1"/>
</dbReference>
<evidence type="ECO:0000256" key="6">
    <source>
        <dbReference type="ARBA" id="ARBA00017157"/>
    </source>
</evidence>
<dbReference type="Gene3D" id="3.30.40.10">
    <property type="entry name" value="Zinc/RING finger domain, C3HC4 (zinc finger)"/>
    <property type="match status" value="1"/>
</dbReference>
<comment type="catalytic activity">
    <reaction evidence="1 15">
        <text>S-ubiquitinyl-[E2 ubiquitin-conjugating enzyme]-L-cysteine + [acceptor protein]-L-lysine = [E2 ubiquitin-conjugating enzyme]-L-cysteine + N(6)-ubiquitinyl-[acceptor protein]-L-lysine.</text>
        <dbReference type="EC" id="2.3.2.27"/>
    </reaction>
</comment>
<comment type="function">
    <text evidence="15">E3 ubiquitin-protein ligase. Component of the ribosome quality control complex (RQC), a ribosome-associated complex that mediates ubiquitination and extraction of incompletely synthesized nascent chains for proteasomal degradation.</text>
</comment>
<evidence type="ECO:0000313" key="19">
    <source>
        <dbReference type="RefSeq" id="XP_010921079.1"/>
    </source>
</evidence>
<keyword evidence="10" id="KW-0677">Repeat</keyword>
<dbReference type="CDD" id="cd16491">
    <property type="entry name" value="RING-CH-C4HC3_LTN1"/>
    <property type="match status" value="1"/>
</dbReference>